<sequence>LNPASKEICIILLPPKSSDDDDYQLECGLLYTSLDDDHRLQYEALSYCWGNVDDTIPIELCYLADSDDTSDFCTAQQYQVIRSLHAALRRFQSAGKSRFLWVDAICINQNDPVERSNQVRFMSQIYSKSERVLVWLG</sequence>
<gene>
    <name evidence="2" type="ORF">K458DRAFT_247912</name>
</gene>
<evidence type="ECO:0000259" key="1">
    <source>
        <dbReference type="Pfam" id="PF06985"/>
    </source>
</evidence>
<dbReference type="Proteomes" id="UP000799291">
    <property type="component" value="Unassembled WGS sequence"/>
</dbReference>
<proteinExistence type="predicted"/>
<dbReference type="AlphaFoldDB" id="A0A6G1IV85"/>
<dbReference type="PANTHER" id="PTHR24148">
    <property type="entry name" value="ANKYRIN REPEAT DOMAIN-CONTAINING PROTEIN 39 HOMOLOG-RELATED"/>
    <property type="match status" value="1"/>
</dbReference>
<dbReference type="InterPro" id="IPR052895">
    <property type="entry name" value="HetReg/Transcr_Mod"/>
</dbReference>
<dbReference type="Pfam" id="PF06985">
    <property type="entry name" value="HET"/>
    <property type="match status" value="1"/>
</dbReference>
<protein>
    <submittedName>
        <fullName evidence="2">HET-domain-containing protein</fullName>
    </submittedName>
</protein>
<name>A0A6G1IV85_9PLEO</name>
<feature type="non-terminal residue" evidence="2">
    <location>
        <position position="1"/>
    </location>
</feature>
<dbReference type="OrthoDB" id="2157530at2759"/>
<reference evidence="2" key="1">
    <citation type="journal article" date="2020" name="Stud. Mycol.">
        <title>101 Dothideomycetes genomes: a test case for predicting lifestyles and emergence of pathogens.</title>
        <authorList>
            <person name="Haridas S."/>
            <person name="Albert R."/>
            <person name="Binder M."/>
            <person name="Bloem J."/>
            <person name="Labutti K."/>
            <person name="Salamov A."/>
            <person name="Andreopoulos B."/>
            <person name="Baker S."/>
            <person name="Barry K."/>
            <person name="Bills G."/>
            <person name="Bluhm B."/>
            <person name="Cannon C."/>
            <person name="Castanera R."/>
            <person name="Culley D."/>
            <person name="Daum C."/>
            <person name="Ezra D."/>
            <person name="Gonzalez J."/>
            <person name="Henrissat B."/>
            <person name="Kuo A."/>
            <person name="Liang C."/>
            <person name="Lipzen A."/>
            <person name="Lutzoni F."/>
            <person name="Magnuson J."/>
            <person name="Mondo S."/>
            <person name="Nolan M."/>
            <person name="Ohm R."/>
            <person name="Pangilinan J."/>
            <person name="Park H.-J."/>
            <person name="Ramirez L."/>
            <person name="Alfaro M."/>
            <person name="Sun H."/>
            <person name="Tritt A."/>
            <person name="Yoshinaga Y."/>
            <person name="Zwiers L.-H."/>
            <person name="Turgeon B."/>
            <person name="Goodwin S."/>
            <person name="Spatafora J."/>
            <person name="Crous P."/>
            <person name="Grigoriev I."/>
        </authorList>
    </citation>
    <scope>NUCLEOTIDE SEQUENCE</scope>
    <source>
        <strain evidence="2">CBS 122367</strain>
    </source>
</reference>
<organism evidence="2 3">
    <name type="scientific">Lentithecium fluviatile CBS 122367</name>
    <dbReference type="NCBI Taxonomy" id="1168545"/>
    <lineage>
        <taxon>Eukaryota</taxon>
        <taxon>Fungi</taxon>
        <taxon>Dikarya</taxon>
        <taxon>Ascomycota</taxon>
        <taxon>Pezizomycotina</taxon>
        <taxon>Dothideomycetes</taxon>
        <taxon>Pleosporomycetidae</taxon>
        <taxon>Pleosporales</taxon>
        <taxon>Massarineae</taxon>
        <taxon>Lentitheciaceae</taxon>
        <taxon>Lentithecium</taxon>
    </lineage>
</organism>
<accession>A0A6G1IV85</accession>
<dbReference type="PANTHER" id="PTHR24148:SF64">
    <property type="entry name" value="HETEROKARYON INCOMPATIBILITY DOMAIN-CONTAINING PROTEIN"/>
    <property type="match status" value="1"/>
</dbReference>
<evidence type="ECO:0000313" key="2">
    <source>
        <dbReference type="EMBL" id="KAF2681861.1"/>
    </source>
</evidence>
<dbReference type="EMBL" id="MU005589">
    <property type="protein sequence ID" value="KAF2681861.1"/>
    <property type="molecule type" value="Genomic_DNA"/>
</dbReference>
<feature type="domain" description="Heterokaryon incompatibility" evidence="1">
    <location>
        <begin position="42"/>
        <end position="137"/>
    </location>
</feature>
<dbReference type="InterPro" id="IPR010730">
    <property type="entry name" value="HET"/>
</dbReference>
<evidence type="ECO:0000313" key="3">
    <source>
        <dbReference type="Proteomes" id="UP000799291"/>
    </source>
</evidence>
<feature type="non-terminal residue" evidence="2">
    <location>
        <position position="137"/>
    </location>
</feature>
<keyword evidence="3" id="KW-1185">Reference proteome</keyword>